<gene>
    <name evidence="7" type="ORF">VBRA1451_LOCUS11073</name>
</gene>
<dbReference type="SUPFAM" id="SSF51905">
    <property type="entry name" value="FAD/NAD(P)-binding domain"/>
    <property type="match status" value="1"/>
</dbReference>
<sequence length="653" mass="71667">MAFGVRMDLPSWATDYRFIGCCGAIAASAALIRAYLSLRAPKRHRTVRWQLPPYAEDMTRYAYKAARLPKEPTDYIVIGSGMGGLWLAAALSKCGYTVVVLEQHYIAGGCCHTFTEKGACFDTGIHYIGDLKVAANLMEVAGDPADYPVQFQEVGRENEDTRARDGTGRGLYDVIKFGNDTEIRLRAGKEAFMSEMSRHLPAQLVSDWVKTVKQATKTWRMLAMSRAFSPLVQWFWLRLLGSGALKWARKTTRQVVQELNGDMKAEGILSGQCVDWGEVPSTACFLLQAVIQHHYMHGACFPVGGPLSIVRTLISTIHKAGSRVFVRAKVEKILVNKGVAEGVVLSNGDTLRSRRGVVSSVGLSATLGHLLSSEDVDRYMSAEARLLKDVGEGVSNVCAFVTLQGSSDELRLPTSNLHYWPEMPTEGRGLDAVAVKYAEALLDVDAHDAAYFISFPSAKDPEYDARHPGTSTCEMLMETTSGMFEQLNEALGGARTTRRTAAYKDVKKLLVDKFRRCLTEHFPHLQDKIVSIEVSTPLSMHHYLQRFSTYGLRHTPERIANPVPRVGTGIRRLYLSGQDLITEGWMAAVYSGMVAATHLLGYTPWDLVSGRLFLDDLAKIPNPPSIAQLEEAAAAAAAVGGDKKGQEGARVGA</sequence>
<evidence type="ECO:0000256" key="2">
    <source>
        <dbReference type="ARBA" id="ARBA00022630"/>
    </source>
</evidence>
<reference evidence="7" key="1">
    <citation type="submission" date="2021-01" db="EMBL/GenBank/DDBJ databases">
        <authorList>
            <person name="Corre E."/>
            <person name="Pelletier E."/>
            <person name="Niang G."/>
            <person name="Scheremetjew M."/>
            <person name="Finn R."/>
            <person name="Kale V."/>
            <person name="Holt S."/>
            <person name="Cochrane G."/>
            <person name="Meng A."/>
            <person name="Brown T."/>
            <person name="Cohen L."/>
        </authorList>
    </citation>
    <scope>NUCLEOTIDE SEQUENCE</scope>
    <source>
        <strain evidence="7">CCMP3346</strain>
    </source>
</reference>
<dbReference type="InterPro" id="IPR052206">
    <property type="entry name" value="Retinol_saturase"/>
</dbReference>
<dbReference type="Gene3D" id="3.50.50.60">
    <property type="entry name" value="FAD/NAD(P)-binding domain"/>
    <property type="match status" value="2"/>
</dbReference>
<evidence type="ECO:0000313" key="7">
    <source>
        <dbReference type="EMBL" id="CAD9056008.1"/>
    </source>
</evidence>
<evidence type="ECO:0000256" key="6">
    <source>
        <dbReference type="ARBA" id="ARBA00023027"/>
    </source>
</evidence>
<dbReference type="InterPro" id="IPR036188">
    <property type="entry name" value="FAD/NAD-bd_sf"/>
</dbReference>
<dbReference type="EMBL" id="HBGB01019108">
    <property type="protein sequence ID" value="CAD9056008.1"/>
    <property type="molecule type" value="Transcribed_RNA"/>
</dbReference>
<protein>
    <recommendedName>
        <fullName evidence="8">Amine oxidase domain-containing protein</fullName>
    </recommendedName>
</protein>
<evidence type="ECO:0000256" key="1">
    <source>
        <dbReference type="ARBA" id="ARBA00005855"/>
    </source>
</evidence>
<comment type="similarity">
    <text evidence="1">Belongs to the carotenoid/retinoid oxidoreductase family. CrtISO subfamily.</text>
</comment>
<organism evidence="7">
    <name type="scientific">Vitrella brassicaformis</name>
    <dbReference type="NCBI Taxonomy" id="1169539"/>
    <lineage>
        <taxon>Eukaryota</taxon>
        <taxon>Sar</taxon>
        <taxon>Alveolata</taxon>
        <taxon>Colpodellida</taxon>
        <taxon>Vitrellaceae</taxon>
        <taxon>Vitrella</taxon>
    </lineage>
</organism>
<evidence type="ECO:0000256" key="5">
    <source>
        <dbReference type="ARBA" id="ARBA00022857"/>
    </source>
</evidence>
<name>A0A7S1JWR1_9ALVE</name>
<keyword evidence="2" id="KW-0285">Flavoprotein</keyword>
<keyword evidence="3" id="KW-0732">Signal</keyword>
<keyword evidence="4" id="KW-0274">FAD</keyword>
<dbReference type="PANTHER" id="PTHR46091:SF3">
    <property type="entry name" value="AMINE OXIDASE DOMAIN-CONTAINING PROTEIN"/>
    <property type="match status" value="1"/>
</dbReference>
<dbReference type="Pfam" id="PF13450">
    <property type="entry name" value="NAD_binding_8"/>
    <property type="match status" value="1"/>
</dbReference>
<dbReference type="AlphaFoldDB" id="A0A7S1JWR1"/>
<keyword evidence="6" id="KW-0520">NAD</keyword>
<keyword evidence="5" id="KW-0521">NADP</keyword>
<dbReference type="PANTHER" id="PTHR46091">
    <property type="entry name" value="BLR7054 PROTEIN"/>
    <property type="match status" value="1"/>
</dbReference>
<evidence type="ECO:0000256" key="3">
    <source>
        <dbReference type="ARBA" id="ARBA00022729"/>
    </source>
</evidence>
<evidence type="ECO:0000256" key="4">
    <source>
        <dbReference type="ARBA" id="ARBA00022827"/>
    </source>
</evidence>
<proteinExistence type="inferred from homology"/>
<accession>A0A7S1JWR1</accession>
<evidence type="ECO:0008006" key="8">
    <source>
        <dbReference type="Google" id="ProtNLM"/>
    </source>
</evidence>